<evidence type="ECO:0000313" key="11">
    <source>
        <dbReference type="EMBL" id="WKA09811.1"/>
    </source>
</evidence>
<dbReference type="SUPFAM" id="SSF48452">
    <property type="entry name" value="TPR-like"/>
    <property type="match status" value="1"/>
</dbReference>
<name>A0ABY9DTT1_VITVI</name>
<dbReference type="InterPro" id="IPR001179">
    <property type="entry name" value="PPIase_FKBP_dom"/>
</dbReference>
<dbReference type="PANTHER" id="PTHR46512:SF9">
    <property type="entry name" value="PEPTIDYLPROLYL ISOMERASE"/>
    <property type="match status" value="1"/>
</dbReference>
<dbReference type="InterPro" id="IPR001563">
    <property type="entry name" value="Peptidase_S10"/>
</dbReference>
<dbReference type="Gene3D" id="1.25.40.10">
    <property type="entry name" value="Tetratricopeptide repeat domain"/>
    <property type="match status" value="1"/>
</dbReference>
<accession>A0ABY9DTT1</accession>
<keyword evidence="5 9" id="KW-0802">TPR repeat</keyword>
<proteinExistence type="inferred from homology"/>
<evidence type="ECO:0000256" key="5">
    <source>
        <dbReference type="ARBA" id="ARBA00022803"/>
    </source>
</evidence>
<evidence type="ECO:0000256" key="9">
    <source>
        <dbReference type="PROSITE-ProRule" id="PRU00339"/>
    </source>
</evidence>
<keyword evidence="6 8" id="KW-0697">Rotamase</keyword>
<evidence type="ECO:0000259" key="10">
    <source>
        <dbReference type="PROSITE" id="PS50059"/>
    </source>
</evidence>
<feature type="domain" description="PPIase FKBP-type" evidence="10">
    <location>
        <begin position="178"/>
        <end position="269"/>
    </location>
</feature>
<comment type="catalytic activity">
    <reaction evidence="1 8">
        <text>[protein]-peptidylproline (omega=180) = [protein]-peptidylproline (omega=0)</text>
        <dbReference type="Rhea" id="RHEA:16237"/>
        <dbReference type="Rhea" id="RHEA-COMP:10747"/>
        <dbReference type="Rhea" id="RHEA-COMP:10748"/>
        <dbReference type="ChEBI" id="CHEBI:83833"/>
        <dbReference type="ChEBI" id="CHEBI:83834"/>
        <dbReference type="EC" id="5.2.1.8"/>
    </reaction>
</comment>
<feature type="domain" description="PPIase FKBP-type" evidence="10">
    <location>
        <begin position="297"/>
        <end position="389"/>
    </location>
</feature>
<keyword evidence="4" id="KW-0677">Repeat</keyword>
<sequence length="1038" mass="115525">MVVVDGASNVSQLGEVDDLDEEPGEVIESAPPLCVGQERELNNSGLKKRLLHKGIGWETPDFGDEVTVHYVGTLLDGGTFDSTRDRNEPSTFTLGRGEVVDGLDQGIVTMTQEEIALFTVPPHLGYGEAGRQGVPPNSVVQFQVQLISWITVVDVCRDGGIIKKILEKGNRNVQPGDLDELLVKYKVKLVDDTIVAQTPEEGIEFYMKDGQFCSAMPKAIKTMKSGEKVKLIVQPQYAFGDVGRDAENEFPLIPPSSVLIIDLELVSFKPVIDVTGDSKVFKKILVEGANTIAANEGATVTVRYTAKLEDGTIFEKKGFDGENPLQFITDEEQVISGLDQAVATMTKGERSIVTIHPEYGYGSIEVMQDISIVPPSSIIIYEVEMLDFVKEKAPWEMSDQEKIETAGRKKEEGNLLFKSGKYQRARKKYDKAADYVSECGIFGDGDHKVVETLQVSCWLNGAACCLKLNNFPGAIKLCSKVLDIEFHNVKALYRRAQAYMKTADLDLAQLDIKKALEADPQNREVKLMQKNLKQLQGESNKRDAKLYSNMFAPMRNDTAVATKKLKVEKAEDKKGDAEVVATEMEKVAVSSVVAASHSPVKFLPGFEGPLPFELETGYVGVGESEEVQLFYYFVKSENNPTEDPLLLWLTGGPGCSAFSALFYEIGPLYFESVPYHGSLPTLELNPHSWTQVSNIIFLDAPVGTGFSYATTSRASHSGDFQATHQAHEFLRKWLIDHPEFLSNPVYVGGDSYSGITVPVVVQHISNGNEDDTEPFINLKGYLLGNPVTEQGTETTAQFRFAHGMALISDELYESLKTSCGDEYPFKYPINIQCIKDVQAFYKCISGIQFGQILEPVCGFGSLKPEDIFLSGRRYLIGKLRERRPEPSLSAFECRTDGYILAPYWANNATVQEALHIRKNTIREWQRCAMGLSYTPEIESSFEYHVTLSKKGYRSLIYSGDHDMIVPFFSTQAWIRSLNYSIVDDWRSWMVEGQVGGYTRTYSNQMTFATVKGGGHTAPEYRPKECFGMYKRWVSGQPL</sequence>
<dbReference type="InterPro" id="IPR011990">
    <property type="entry name" value="TPR-like_helical_dom_sf"/>
</dbReference>
<dbReference type="EC" id="5.2.1.8" evidence="3 8"/>
<keyword evidence="7 8" id="KW-0413">Isomerase</keyword>
<evidence type="ECO:0000256" key="8">
    <source>
        <dbReference type="PROSITE-ProRule" id="PRU00277"/>
    </source>
</evidence>
<evidence type="ECO:0000256" key="7">
    <source>
        <dbReference type="ARBA" id="ARBA00023235"/>
    </source>
</evidence>
<dbReference type="Pfam" id="PF00254">
    <property type="entry name" value="FKBP_C"/>
    <property type="match status" value="3"/>
</dbReference>
<dbReference type="InterPro" id="IPR046357">
    <property type="entry name" value="PPIase_dom_sf"/>
</dbReference>
<dbReference type="InterPro" id="IPR029058">
    <property type="entry name" value="AB_hydrolase_fold"/>
</dbReference>
<dbReference type="PRINTS" id="PR00724">
    <property type="entry name" value="CRBOXYPTASEC"/>
</dbReference>
<feature type="repeat" description="TPR" evidence="9">
    <location>
        <begin position="489"/>
        <end position="522"/>
    </location>
</feature>
<dbReference type="EMBL" id="CP126665">
    <property type="protein sequence ID" value="WKA09811.1"/>
    <property type="molecule type" value="Genomic_DNA"/>
</dbReference>
<reference evidence="11 12" key="1">
    <citation type="journal article" date="2023" name="Hortic Res">
        <title>The complete reference genome for grapevine (Vitis vinifera L.) genetics and breeding.</title>
        <authorList>
            <person name="Shi X."/>
            <person name="Cao S."/>
            <person name="Wang X."/>
            <person name="Huang S."/>
            <person name="Wang Y."/>
            <person name="Liu Z."/>
            <person name="Liu W."/>
            <person name="Leng X."/>
            <person name="Peng Y."/>
            <person name="Wang N."/>
            <person name="Wang Y."/>
            <person name="Ma Z."/>
            <person name="Xu X."/>
            <person name="Zhang F."/>
            <person name="Xue H."/>
            <person name="Zhong H."/>
            <person name="Wang Y."/>
            <person name="Zhang K."/>
            <person name="Velt A."/>
            <person name="Avia K."/>
            <person name="Holtgrawe D."/>
            <person name="Grimplet J."/>
            <person name="Matus J.T."/>
            <person name="Ware D."/>
            <person name="Wu X."/>
            <person name="Wang H."/>
            <person name="Liu C."/>
            <person name="Fang Y."/>
            <person name="Rustenholz C."/>
            <person name="Cheng Z."/>
            <person name="Xiao H."/>
            <person name="Zhou Y."/>
        </authorList>
    </citation>
    <scope>NUCLEOTIDE SEQUENCE [LARGE SCALE GENOMIC DNA]</scope>
    <source>
        <strain evidence="12">cv. Pinot noir / PN40024</strain>
        <tissue evidence="11">Leaf</tissue>
    </source>
</reference>
<evidence type="ECO:0000256" key="1">
    <source>
        <dbReference type="ARBA" id="ARBA00000971"/>
    </source>
</evidence>
<comment type="similarity">
    <text evidence="2">Belongs to the peptidase S10 family.</text>
</comment>
<dbReference type="Gene3D" id="3.40.50.1820">
    <property type="entry name" value="alpha/beta hydrolase"/>
    <property type="match status" value="1"/>
</dbReference>
<dbReference type="SUPFAM" id="SSF53474">
    <property type="entry name" value="alpha/beta-Hydrolases"/>
    <property type="match status" value="1"/>
</dbReference>
<protein>
    <recommendedName>
        <fullName evidence="3 8">peptidylprolyl isomerase</fullName>
        <ecNumber evidence="3 8">5.2.1.8</ecNumber>
    </recommendedName>
</protein>
<keyword evidence="12" id="KW-1185">Reference proteome</keyword>
<evidence type="ECO:0000256" key="4">
    <source>
        <dbReference type="ARBA" id="ARBA00022737"/>
    </source>
</evidence>
<dbReference type="PROSITE" id="PS50059">
    <property type="entry name" value="FKBP_PPIASE"/>
    <property type="match status" value="3"/>
</dbReference>
<dbReference type="PROSITE" id="PS50005">
    <property type="entry name" value="TPR"/>
    <property type="match status" value="1"/>
</dbReference>
<organism evidence="11 12">
    <name type="scientific">Vitis vinifera</name>
    <name type="common">Grape</name>
    <dbReference type="NCBI Taxonomy" id="29760"/>
    <lineage>
        <taxon>Eukaryota</taxon>
        <taxon>Viridiplantae</taxon>
        <taxon>Streptophyta</taxon>
        <taxon>Embryophyta</taxon>
        <taxon>Tracheophyta</taxon>
        <taxon>Spermatophyta</taxon>
        <taxon>Magnoliopsida</taxon>
        <taxon>eudicotyledons</taxon>
        <taxon>Gunneridae</taxon>
        <taxon>Pentapetalae</taxon>
        <taxon>rosids</taxon>
        <taxon>Vitales</taxon>
        <taxon>Vitaceae</taxon>
        <taxon>Viteae</taxon>
        <taxon>Vitis</taxon>
    </lineage>
</organism>
<evidence type="ECO:0000256" key="2">
    <source>
        <dbReference type="ARBA" id="ARBA00009431"/>
    </source>
</evidence>
<dbReference type="Pfam" id="PF00450">
    <property type="entry name" value="Peptidase_S10"/>
    <property type="match status" value="1"/>
</dbReference>
<gene>
    <name evidence="11" type="ORF">VitviT2T_027429</name>
</gene>
<dbReference type="SMART" id="SM00028">
    <property type="entry name" value="TPR"/>
    <property type="match status" value="3"/>
</dbReference>
<dbReference type="PANTHER" id="PTHR46512">
    <property type="entry name" value="PEPTIDYLPROLYL ISOMERASE"/>
    <property type="match status" value="1"/>
</dbReference>
<evidence type="ECO:0000256" key="3">
    <source>
        <dbReference type="ARBA" id="ARBA00013194"/>
    </source>
</evidence>
<dbReference type="SUPFAM" id="SSF54534">
    <property type="entry name" value="FKBP-like"/>
    <property type="match status" value="3"/>
</dbReference>
<dbReference type="InterPro" id="IPR019734">
    <property type="entry name" value="TPR_rpt"/>
</dbReference>
<feature type="domain" description="PPIase FKBP-type" evidence="10">
    <location>
        <begin position="63"/>
        <end position="150"/>
    </location>
</feature>
<evidence type="ECO:0000256" key="6">
    <source>
        <dbReference type="ARBA" id="ARBA00023110"/>
    </source>
</evidence>
<dbReference type="Proteomes" id="UP001227230">
    <property type="component" value="Chromosome 18"/>
</dbReference>
<dbReference type="InterPro" id="IPR050754">
    <property type="entry name" value="FKBP4/5/8-like"/>
</dbReference>
<dbReference type="Gene3D" id="3.10.50.40">
    <property type="match status" value="3"/>
</dbReference>
<evidence type="ECO:0000313" key="12">
    <source>
        <dbReference type="Proteomes" id="UP001227230"/>
    </source>
</evidence>